<dbReference type="EMBL" id="LR792683">
    <property type="protein sequence ID" value="CAB3390224.1"/>
    <property type="molecule type" value="Genomic_DNA"/>
</dbReference>
<dbReference type="GO" id="GO:0004061">
    <property type="term" value="F:arylformamidase activity"/>
    <property type="evidence" value="ECO:0007669"/>
    <property type="project" value="InterPro"/>
</dbReference>
<protein>
    <submittedName>
        <fullName evidence="1">Arylformamidase</fullName>
    </submittedName>
</protein>
<reference evidence="1 2" key="1">
    <citation type="submission" date="2020-04" db="EMBL/GenBank/DDBJ databases">
        <authorList>
            <person name="Hogendoorn C."/>
        </authorList>
    </citation>
    <scope>NUCLEOTIDE SEQUENCE [LARGE SCALE GENOMIC DNA]</scope>
    <source>
        <strain evidence="1">COOX1</strain>
    </source>
</reference>
<dbReference type="PANTHER" id="PTHR31118">
    <property type="entry name" value="CYCLASE-LIKE PROTEIN 2"/>
    <property type="match status" value="1"/>
</dbReference>
<accession>A0A6F9DZR1</accession>
<evidence type="ECO:0000313" key="1">
    <source>
        <dbReference type="EMBL" id="CAB3390224.1"/>
    </source>
</evidence>
<sequence length="228" mass="24877">MPMFRPRKIVDLSMPIRRGMPVYPGDPQPDLQPAATLDKDGFNVSHLHLGTHTGTHVDAPYHFSEGGARIDSLPLEWFVGTGLIIPVPGKRPRECICLEEVAPWVERAKPGQLVLFATGWWRKAGEADYVRHPYVEVRVIEALLERGVRVFGIDAMNIDPTGETDYPVHRAITAAGGIIIENLCNLNAVDFADPVIVVFPLRIEGADGSPVRAVAMDLGDGGSAVREG</sequence>
<organism evidence="1 2">
    <name type="scientific">Kyrpidia spormannii</name>
    <dbReference type="NCBI Taxonomy" id="2055160"/>
    <lineage>
        <taxon>Bacteria</taxon>
        <taxon>Bacillati</taxon>
        <taxon>Bacillota</taxon>
        <taxon>Bacilli</taxon>
        <taxon>Bacillales</taxon>
        <taxon>Alicyclobacillaceae</taxon>
        <taxon>Kyrpidia</taxon>
    </lineage>
</organism>
<dbReference type="InterPro" id="IPR007325">
    <property type="entry name" value="KFase/CYL"/>
</dbReference>
<dbReference type="Gene3D" id="3.50.30.50">
    <property type="entry name" value="Putative cyclase"/>
    <property type="match status" value="1"/>
</dbReference>
<dbReference type="Proteomes" id="UP000502196">
    <property type="component" value="Chromosome"/>
</dbReference>
<dbReference type="SUPFAM" id="SSF102198">
    <property type="entry name" value="Putative cyclase"/>
    <property type="match status" value="1"/>
</dbReference>
<dbReference type="Pfam" id="PF04199">
    <property type="entry name" value="Cyclase"/>
    <property type="match status" value="1"/>
</dbReference>
<evidence type="ECO:0000313" key="2">
    <source>
        <dbReference type="Proteomes" id="UP000502196"/>
    </source>
</evidence>
<dbReference type="GO" id="GO:0019441">
    <property type="term" value="P:L-tryptophan catabolic process to kynurenine"/>
    <property type="evidence" value="ECO:0007669"/>
    <property type="project" value="InterPro"/>
</dbReference>
<gene>
    <name evidence="1" type="ORF">COOX1_0301</name>
</gene>
<dbReference type="AlphaFoldDB" id="A0A6F9DZR1"/>
<proteinExistence type="predicted"/>
<dbReference type="InterPro" id="IPR037175">
    <property type="entry name" value="KFase_sf"/>
</dbReference>
<name>A0A6F9DZR1_9BACL</name>
<dbReference type="PANTHER" id="PTHR31118:SF12">
    <property type="entry name" value="CYCLASE-LIKE PROTEIN 2"/>
    <property type="match status" value="1"/>
</dbReference>